<organism evidence="1 2">
    <name type="scientific">Demequina litorisediminis</name>
    <dbReference type="NCBI Taxonomy" id="1849022"/>
    <lineage>
        <taxon>Bacteria</taxon>
        <taxon>Bacillati</taxon>
        <taxon>Actinomycetota</taxon>
        <taxon>Actinomycetes</taxon>
        <taxon>Micrococcales</taxon>
        <taxon>Demequinaceae</taxon>
        <taxon>Demequina</taxon>
    </lineage>
</organism>
<evidence type="ECO:0000313" key="1">
    <source>
        <dbReference type="EMBL" id="GMA36138.1"/>
    </source>
</evidence>
<gene>
    <name evidence="1" type="ORF">GCM10025876_23420</name>
</gene>
<comment type="caution">
    <text evidence="1">The sequence shown here is derived from an EMBL/GenBank/DDBJ whole genome shotgun (WGS) entry which is preliminary data.</text>
</comment>
<keyword evidence="2" id="KW-1185">Reference proteome</keyword>
<evidence type="ECO:0000313" key="2">
    <source>
        <dbReference type="Proteomes" id="UP001157125"/>
    </source>
</evidence>
<reference evidence="2" key="1">
    <citation type="journal article" date="2019" name="Int. J. Syst. Evol. Microbiol.">
        <title>The Global Catalogue of Microorganisms (GCM) 10K type strain sequencing project: providing services to taxonomists for standard genome sequencing and annotation.</title>
        <authorList>
            <consortium name="The Broad Institute Genomics Platform"/>
            <consortium name="The Broad Institute Genome Sequencing Center for Infectious Disease"/>
            <person name="Wu L."/>
            <person name="Ma J."/>
        </authorList>
    </citation>
    <scope>NUCLEOTIDE SEQUENCE [LARGE SCALE GENOMIC DNA]</scope>
    <source>
        <strain evidence="2">NBRC 112299</strain>
    </source>
</reference>
<protein>
    <submittedName>
        <fullName evidence="1">Uncharacterized protein</fullName>
    </submittedName>
</protein>
<dbReference type="Proteomes" id="UP001157125">
    <property type="component" value="Unassembled WGS sequence"/>
</dbReference>
<accession>A0ABQ6IHE0</accession>
<sequence>MSSLQDSLTLQVRRHIDGPGTAPWARCGKRLSVQEDTPRLARAEVCWGRCHTGIRAHADTLFRGADTGA</sequence>
<dbReference type="EMBL" id="BSUN01000001">
    <property type="protein sequence ID" value="GMA36138.1"/>
    <property type="molecule type" value="Genomic_DNA"/>
</dbReference>
<proteinExistence type="predicted"/>
<name>A0ABQ6IHE0_9MICO</name>